<accession>A0A6J4QRH7</accession>
<proteinExistence type="predicted"/>
<keyword evidence="1" id="KW-1133">Transmembrane helix</keyword>
<sequence>MSSTLIRWGGFAAMVAGLLYFVGYAGMAELLVPMMSNLGGHVVLGLAGLATLPALVGVLVRDARRSGRLGTVSYILSFVGVAVFSVGNLAEGVFAMEFGVVLFGVGLIILTVGVVVLGVGLRRAKVLPAWVVWPLVVGWAAFLPVANSTVVFGFASFVPSLLAAGMLGVGWVAAGYALWSGRTTSARQPARVR</sequence>
<keyword evidence="1" id="KW-0472">Membrane</keyword>
<feature type="transmembrane region" description="Helical" evidence="1">
    <location>
        <begin position="161"/>
        <end position="179"/>
    </location>
</feature>
<keyword evidence="1" id="KW-0812">Transmembrane</keyword>
<feature type="transmembrane region" description="Helical" evidence="1">
    <location>
        <begin position="72"/>
        <end position="90"/>
    </location>
</feature>
<evidence type="ECO:0000256" key="1">
    <source>
        <dbReference type="SAM" id="Phobius"/>
    </source>
</evidence>
<gene>
    <name evidence="2" type="ORF">AVDCRST_MAG14-638</name>
</gene>
<dbReference type="AlphaFoldDB" id="A0A6J4QRH7"/>
<evidence type="ECO:0000313" key="2">
    <source>
        <dbReference type="EMBL" id="CAA9448413.1"/>
    </source>
</evidence>
<feature type="transmembrane region" description="Helical" evidence="1">
    <location>
        <begin position="12"/>
        <end position="32"/>
    </location>
</feature>
<feature type="transmembrane region" description="Helical" evidence="1">
    <location>
        <begin position="96"/>
        <end position="119"/>
    </location>
</feature>
<organism evidence="2">
    <name type="scientific">uncultured Rubrobacteraceae bacterium</name>
    <dbReference type="NCBI Taxonomy" id="349277"/>
    <lineage>
        <taxon>Bacteria</taxon>
        <taxon>Bacillati</taxon>
        <taxon>Actinomycetota</taxon>
        <taxon>Rubrobacteria</taxon>
        <taxon>Rubrobacterales</taxon>
        <taxon>Rubrobacteraceae</taxon>
        <taxon>environmental samples</taxon>
    </lineage>
</organism>
<protein>
    <submittedName>
        <fullName evidence="2">Uncharacterized protein</fullName>
    </submittedName>
</protein>
<feature type="transmembrane region" description="Helical" evidence="1">
    <location>
        <begin position="38"/>
        <end position="60"/>
    </location>
</feature>
<reference evidence="2" key="1">
    <citation type="submission" date="2020-02" db="EMBL/GenBank/DDBJ databases">
        <authorList>
            <person name="Meier V. D."/>
        </authorList>
    </citation>
    <scope>NUCLEOTIDE SEQUENCE</scope>
    <source>
        <strain evidence="2">AVDCRST_MAG14</strain>
    </source>
</reference>
<name>A0A6J4QRH7_9ACTN</name>
<feature type="transmembrane region" description="Helical" evidence="1">
    <location>
        <begin position="131"/>
        <end position="155"/>
    </location>
</feature>
<dbReference type="EMBL" id="CADCVG010000030">
    <property type="protein sequence ID" value="CAA9448413.1"/>
    <property type="molecule type" value="Genomic_DNA"/>
</dbReference>